<gene>
    <name evidence="4" type="ORF">V9T40_005339</name>
</gene>
<comment type="similarity">
    <text evidence="1">Belongs to the peptidase S1C family.</text>
</comment>
<evidence type="ECO:0000256" key="1">
    <source>
        <dbReference type="ARBA" id="ARBA00010541"/>
    </source>
</evidence>
<feature type="region of interest" description="Disordered" evidence="3">
    <location>
        <begin position="16"/>
        <end position="48"/>
    </location>
</feature>
<proteinExistence type="inferred from homology"/>
<dbReference type="InterPro" id="IPR009003">
    <property type="entry name" value="Peptidase_S1_PA"/>
</dbReference>
<comment type="caution">
    <text evidence="4">The sequence shown here is derived from an EMBL/GenBank/DDBJ whole genome shotgun (WGS) entry which is preliminary data.</text>
</comment>
<dbReference type="GO" id="GO:0004252">
    <property type="term" value="F:serine-type endopeptidase activity"/>
    <property type="evidence" value="ECO:0007669"/>
    <property type="project" value="InterPro"/>
</dbReference>
<evidence type="ECO:0000313" key="5">
    <source>
        <dbReference type="Proteomes" id="UP001367676"/>
    </source>
</evidence>
<dbReference type="GO" id="GO:0006508">
    <property type="term" value="P:proteolysis"/>
    <property type="evidence" value="ECO:0007669"/>
    <property type="project" value="InterPro"/>
</dbReference>
<evidence type="ECO:0000256" key="3">
    <source>
        <dbReference type="SAM" id="MobiDB-lite"/>
    </source>
</evidence>
<dbReference type="PANTHER" id="PTHR22939">
    <property type="entry name" value="SERINE PROTEASE FAMILY S1C HTRA-RELATED"/>
    <property type="match status" value="1"/>
</dbReference>
<keyword evidence="5" id="KW-1185">Reference proteome</keyword>
<dbReference type="Gene3D" id="2.40.10.120">
    <property type="match status" value="1"/>
</dbReference>
<dbReference type="Proteomes" id="UP001367676">
    <property type="component" value="Unassembled WGS sequence"/>
</dbReference>
<keyword evidence="2" id="KW-0378">Hydrolase</keyword>
<dbReference type="InterPro" id="IPR001940">
    <property type="entry name" value="Peptidase_S1C"/>
</dbReference>
<evidence type="ECO:0008006" key="6">
    <source>
        <dbReference type="Google" id="ProtNLM"/>
    </source>
</evidence>
<evidence type="ECO:0000256" key="2">
    <source>
        <dbReference type="ARBA" id="ARBA00022825"/>
    </source>
</evidence>
<keyword evidence="2" id="KW-0720">Serine protease</keyword>
<dbReference type="GO" id="GO:0012501">
    <property type="term" value="P:programmed cell death"/>
    <property type="evidence" value="ECO:0007669"/>
    <property type="project" value="TreeGrafter"/>
</dbReference>
<evidence type="ECO:0000313" key="4">
    <source>
        <dbReference type="EMBL" id="KAK7588094.1"/>
    </source>
</evidence>
<sequence length="431" mass="47656">MEHRWKMNLKKILGRAKRSVARNTSRSTTLSSSSTQFSPPTLACSNRDVPNIQMNNLRITTSRSKCASSASTLSEPPAATINCRLSRFEKSQPQEQIVERKTSSDTEASDTWLVRSSGSPSSGTSRSYGSNASSASDDSPSNKAAGDGSEVEQKQQEEAVLKAWGKSQELKKLAIPTDYPDYMRDAPQFVYSETEASLLRKQYIAKKIESYKHRPLKRKAKLLQPGPRPKLNRTTSLRNAYICRQPIMSQRFQNHYSLYNRPPFRLTNIKVGLLDFFAWTPPSMSNGSGFIIDSDGLILTNAHVVLGHPQSAIQVKLANGTVYPGKVEDIDVHSDLAAIRIKPKGKLSPLKLGESKSLRAGEWVIAMGSPLTLSNTVTAGIVSSAHRTSSELQLHGKDMHYIQTDASITFGNSGGPLNKAYRQNRRKKFLD</sequence>
<dbReference type="EMBL" id="JBBCAQ010000023">
    <property type="protein sequence ID" value="KAK7588094.1"/>
    <property type="molecule type" value="Genomic_DNA"/>
</dbReference>
<keyword evidence="2" id="KW-0645">Protease</keyword>
<protein>
    <recommendedName>
        <fullName evidence="6">Serine protease</fullName>
    </recommendedName>
</protein>
<dbReference type="GO" id="GO:0043065">
    <property type="term" value="P:positive regulation of apoptotic process"/>
    <property type="evidence" value="ECO:0007669"/>
    <property type="project" value="TreeGrafter"/>
</dbReference>
<name>A0AAN9Y4E4_9HEMI</name>
<feature type="compositionally biased region" description="Low complexity" evidence="3">
    <location>
        <begin position="24"/>
        <end position="42"/>
    </location>
</feature>
<dbReference type="PRINTS" id="PR00834">
    <property type="entry name" value="PROTEASES2C"/>
</dbReference>
<dbReference type="SUPFAM" id="SSF50494">
    <property type="entry name" value="Trypsin-like serine proteases"/>
    <property type="match status" value="1"/>
</dbReference>
<dbReference type="Pfam" id="PF13365">
    <property type="entry name" value="Trypsin_2"/>
    <property type="match status" value="1"/>
</dbReference>
<feature type="region of interest" description="Disordered" evidence="3">
    <location>
        <begin position="90"/>
        <end position="157"/>
    </location>
</feature>
<feature type="compositionally biased region" description="Low complexity" evidence="3">
    <location>
        <begin position="115"/>
        <end position="142"/>
    </location>
</feature>
<feature type="compositionally biased region" description="Basic and acidic residues" evidence="3">
    <location>
        <begin position="90"/>
        <end position="104"/>
    </location>
</feature>
<organism evidence="4 5">
    <name type="scientific">Parthenolecanium corni</name>
    <dbReference type="NCBI Taxonomy" id="536013"/>
    <lineage>
        <taxon>Eukaryota</taxon>
        <taxon>Metazoa</taxon>
        <taxon>Ecdysozoa</taxon>
        <taxon>Arthropoda</taxon>
        <taxon>Hexapoda</taxon>
        <taxon>Insecta</taxon>
        <taxon>Pterygota</taxon>
        <taxon>Neoptera</taxon>
        <taxon>Paraneoptera</taxon>
        <taxon>Hemiptera</taxon>
        <taxon>Sternorrhyncha</taxon>
        <taxon>Coccoidea</taxon>
        <taxon>Coccidae</taxon>
        <taxon>Parthenolecanium</taxon>
    </lineage>
</organism>
<accession>A0AAN9Y4E4</accession>
<dbReference type="PANTHER" id="PTHR22939:SF129">
    <property type="entry name" value="SERINE PROTEASE HTRA2, MITOCHONDRIAL"/>
    <property type="match status" value="1"/>
</dbReference>
<reference evidence="4 5" key="1">
    <citation type="submission" date="2024-03" db="EMBL/GenBank/DDBJ databases">
        <title>Adaptation during the transition from Ophiocordyceps entomopathogen to insect associate is accompanied by gene loss and intensified selection.</title>
        <authorList>
            <person name="Ward C.M."/>
            <person name="Onetto C.A."/>
            <person name="Borneman A.R."/>
        </authorList>
    </citation>
    <scope>NUCLEOTIDE SEQUENCE [LARGE SCALE GENOMIC DNA]</scope>
    <source>
        <strain evidence="4">AWRI1</strain>
        <tissue evidence="4">Single Adult Female</tissue>
    </source>
</reference>
<dbReference type="AlphaFoldDB" id="A0AAN9Y4E4"/>